<dbReference type="Proteomes" id="UP001054837">
    <property type="component" value="Unassembled WGS sequence"/>
</dbReference>
<keyword evidence="2" id="KW-1185">Reference proteome</keyword>
<name>A0AAV4TNF8_9ARAC</name>
<accession>A0AAV4TNF8</accession>
<dbReference type="AlphaFoldDB" id="A0AAV4TNF8"/>
<sequence length="349" mass="40909">MFNKLDIASDEYMLSDYPEGMPSLKKQKVTIASKENKKKYLGMKAFQLHSILKENFIKFCQDLKLIASSAMCYCGEPMVFAPRMERSDGYQWYCRQRKLHNSRFSIRAGTWFEKSHISIKEILWVCYMWVHEYSFISMSHESEHSTQTLMDWCSSCRDACQIILENKRNPIGGSDKLVEFFSCIYQNEKNSKKSKSQKWVMCAIEQFSTNIICFVVPNKESSTLREIFDSYFLPGTTVFGQVWNSLRDLSRSDFEYLTIDKEITFHDSVTQKDLNTINKFWKIAEIHRPGANYWKKFEYGPKFCECMYRKALSFAPDAYIAFLKDIAVIYKPQEVAGEKKILNKKAHSS</sequence>
<dbReference type="PANTHER" id="PTHR47163:SF2">
    <property type="entry name" value="SI:DKEY-17M8.2"/>
    <property type="match status" value="1"/>
</dbReference>
<protein>
    <submittedName>
        <fullName evidence="1">DDE_Tnp_IS1595 domain-containing protein</fullName>
    </submittedName>
</protein>
<reference evidence="1 2" key="1">
    <citation type="submission" date="2021-06" db="EMBL/GenBank/DDBJ databases">
        <title>Caerostris darwini draft genome.</title>
        <authorList>
            <person name="Kono N."/>
            <person name="Arakawa K."/>
        </authorList>
    </citation>
    <scope>NUCLEOTIDE SEQUENCE [LARGE SCALE GENOMIC DNA]</scope>
</reference>
<evidence type="ECO:0000313" key="2">
    <source>
        <dbReference type="Proteomes" id="UP001054837"/>
    </source>
</evidence>
<proteinExistence type="predicted"/>
<dbReference type="EMBL" id="BPLQ01009858">
    <property type="protein sequence ID" value="GIY47031.1"/>
    <property type="molecule type" value="Genomic_DNA"/>
</dbReference>
<organism evidence="1 2">
    <name type="scientific">Caerostris darwini</name>
    <dbReference type="NCBI Taxonomy" id="1538125"/>
    <lineage>
        <taxon>Eukaryota</taxon>
        <taxon>Metazoa</taxon>
        <taxon>Ecdysozoa</taxon>
        <taxon>Arthropoda</taxon>
        <taxon>Chelicerata</taxon>
        <taxon>Arachnida</taxon>
        <taxon>Araneae</taxon>
        <taxon>Araneomorphae</taxon>
        <taxon>Entelegynae</taxon>
        <taxon>Araneoidea</taxon>
        <taxon>Araneidae</taxon>
        <taxon>Caerostris</taxon>
    </lineage>
</organism>
<comment type="caution">
    <text evidence="1">The sequence shown here is derived from an EMBL/GenBank/DDBJ whole genome shotgun (WGS) entry which is preliminary data.</text>
</comment>
<gene>
    <name evidence="1" type="primary">AVEN_129288_1</name>
    <name evidence="1" type="ORF">CDAR_125671</name>
</gene>
<dbReference type="PANTHER" id="PTHR47163">
    <property type="entry name" value="DDE_TNP_IS1595 DOMAIN-CONTAINING PROTEIN"/>
    <property type="match status" value="1"/>
</dbReference>
<evidence type="ECO:0000313" key="1">
    <source>
        <dbReference type="EMBL" id="GIY47031.1"/>
    </source>
</evidence>
<dbReference type="InterPro" id="IPR053164">
    <property type="entry name" value="IS1016-like_transposase"/>
</dbReference>